<feature type="transmembrane region" description="Helical" evidence="9">
    <location>
        <begin position="35"/>
        <end position="59"/>
    </location>
</feature>
<keyword evidence="9" id="KW-0472">Membrane</keyword>
<organism evidence="12 13">
    <name type="scientific">Halostreptopolyspora alba</name>
    <dbReference type="NCBI Taxonomy" id="2487137"/>
    <lineage>
        <taxon>Bacteria</taxon>
        <taxon>Bacillati</taxon>
        <taxon>Actinomycetota</taxon>
        <taxon>Actinomycetes</taxon>
        <taxon>Streptosporangiales</taxon>
        <taxon>Nocardiopsidaceae</taxon>
        <taxon>Halostreptopolyspora</taxon>
    </lineage>
</organism>
<dbReference type="Pfam" id="PF07730">
    <property type="entry name" value="HisKA_3"/>
    <property type="match status" value="1"/>
</dbReference>
<gene>
    <name evidence="12" type="ORF">EFW17_16585</name>
</gene>
<evidence type="ECO:0000256" key="5">
    <source>
        <dbReference type="ARBA" id="ARBA00022741"/>
    </source>
</evidence>
<feature type="transmembrane region" description="Helical" evidence="9">
    <location>
        <begin position="71"/>
        <end position="98"/>
    </location>
</feature>
<evidence type="ECO:0000259" key="10">
    <source>
        <dbReference type="Pfam" id="PF07730"/>
    </source>
</evidence>
<dbReference type="Gene3D" id="1.20.5.1930">
    <property type="match status" value="1"/>
</dbReference>
<dbReference type="Pfam" id="PF13796">
    <property type="entry name" value="Sensor"/>
    <property type="match status" value="1"/>
</dbReference>
<dbReference type="GO" id="GO:0016020">
    <property type="term" value="C:membrane"/>
    <property type="evidence" value="ECO:0007669"/>
    <property type="project" value="InterPro"/>
</dbReference>
<evidence type="ECO:0000256" key="7">
    <source>
        <dbReference type="ARBA" id="ARBA00022840"/>
    </source>
</evidence>
<dbReference type="InterPro" id="IPR036890">
    <property type="entry name" value="HATPase_C_sf"/>
</dbReference>
<dbReference type="OrthoDB" id="3526306at2"/>
<feature type="transmembrane region" description="Helical" evidence="9">
    <location>
        <begin position="194"/>
        <end position="218"/>
    </location>
</feature>
<name>A0A3N0E6I9_9ACTN</name>
<dbReference type="GO" id="GO:0000155">
    <property type="term" value="F:phosphorelay sensor kinase activity"/>
    <property type="evidence" value="ECO:0007669"/>
    <property type="project" value="InterPro"/>
</dbReference>
<dbReference type="SUPFAM" id="SSF55874">
    <property type="entry name" value="ATPase domain of HSP90 chaperone/DNA topoisomerase II/histidine kinase"/>
    <property type="match status" value="1"/>
</dbReference>
<dbReference type="Proteomes" id="UP000269198">
    <property type="component" value="Unassembled WGS sequence"/>
</dbReference>
<sequence length="447" mass="46960">MPETPSTPIQAAATRRFLTGGWPWRSAGYLLTTPVTAAVAVGPLAALAGPWAGVAALVLTGAPSDAWTHPALLALLIATGALLFSGGGPLVTLPLAALERRRLRLVDSRPIDSGHRRPPRPGLGAWVRTRYTESATWRELVYVLLLASVLALTALAVLTLAGTVAFMIVSPLILVNEPGPIALLVAQVGTPKEALPFMVVGVAMVPVCGYTFALLAGVHGALARRLLGRGHEELRDELVEVTRSRSRLVDLFEAERHRIERDLHDGAQQRLVTLTMRLGLARLDLPAGSSAATQLAEAHDQAKQLMAELRELIHGIHPQVLTDLGLPGALPGLAERCPVPVTVSTDIPRRLPAHIESTAYFVVAEALANVAKHSGAANAKVNARVDGVLLVVEVGDDGDGGAAPENGTGLTGLADRVAVMSGRMEMSSPNGGPTLLRVELPCDPNSP</sequence>
<feature type="transmembrane region" description="Helical" evidence="9">
    <location>
        <begin position="141"/>
        <end position="174"/>
    </location>
</feature>
<keyword evidence="13" id="KW-1185">Reference proteome</keyword>
<evidence type="ECO:0000256" key="2">
    <source>
        <dbReference type="ARBA" id="ARBA00012438"/>
    </source>
</evidence>
<comment type="caution">
    <text evidence="12">The sequence shown here is derived from an EMBL/GenBank/DDBJ whole genome shotgun (WGS) entry which is preliminary data.</text>
</comment>
<dbReference type="PANTHER" id="PTHR24421:SF10">
    <property type="entry name" value="NITRATE_NITRITE SENSOR PROTEIN NARQ"/>
    <property type="match status" value="1"/>
</dbReference>
<evidence type="ECO:0000256" key="6">
    <source>
        <dbReference type="ARBA" id="ARBA00022777"/>
    </source>
</evidence>
<dbReference type="Gene3D" id="3.30.565.10">
    <property type="entry name" value="Histidine kinase-like ATPase, C-terminal domain"/>
    <property type="match status" value="1"/>
</dbReference>
<evidence type="ECO:0000259" key="11">
    <source>
        <dbReference type="Pfam" id="PF13796"/>
    </source>
</evidence>
<keyword evidence="5" id="KW-0547">Nucleotide-binding</keyword>
<keyword evidence="3" id="KW-0597">Phosphoprotein</keyword>
<dbReference type="AlphaFoldDB" id="A0A3N0E6I9"/>
<reference evidence="12 13" key="1">
    <citation type="submission" date="2018-11" db="EMBL/GenBank/DDBJ databases">
        <title>The genome draft of YIM 96095.</title>
        <authorList>
            <person name="Tang S.-K."/>
            <person name="Chunyu W.-X."/>
            <person name="Feng Y.-Z."/>
        </authorList>
    </citation>
    <scope>NUCLEOTIDE SEQUENCE [LARGE SCALE GENOMIC DNA]</scope>
    <source>
        <strain evidence="12 13">YIM 96095</strain>
    </source>
</reference>
<dbReference type="EC" id="2.7.13.3" evidence="2"/>
<evidence type="ECO:0000313" key="12">
    <source>
        <dbReference type="EMBL" id="RNL83379.1"/>
    </source>
</evidence>
<keyword evidence="6 12" id="KW-0418">Kinase</keyword>
<dbReference type="PANTHER" id="PTHR24421">
    <property type="entry name" value="NITRATE/NITRITE SENSOR PROTEIN NARX-RELATED"/>
    <property type="match status" value="1"/>
</dbReference>
<keyword evidence="8" id="KW-0902">Two-component regulatory system</keyword>
<evidence type="ECO:0000256" key="4">
    <source>
        <dbReference type="ARBA" id="ARBA00022679"/>
    </source>
</evidence>
<keyword evidence="7" id="KW-0067">ATP-binding</keyword>
<keyword evidence="9" id="KW-1133">Transmembrane helix</keyword>
<dbReference type="GO" id="GO:0005524">
    <property type="term" value="F:ATP binding"/>
    <property type="evidence" value="ECO:0007669"/>
    <property type="project" value="UniProtKB-KW"/>
</dbReference>
<evidence type="ECO:0000256" key="8">
    <source>
        <dbReference type="ARBA" id="ARBA00023012"/>
    </source>
</evidence>
<evidence type="ECO:0000256" key="1">
    <source>
        <dbReference type="ARBA" id="ARBA00000085"/>
    </source>
</evidence>
<comment type="catalytic activity">
    <reaction evidence="1">
        <text>ATP + protein L-histidine = ADP + protein N-phospho-L-histidine.</text>
        <dbReference type="EC" id="2.7.13.3"/>
    </reaction>
</comment>
<evidence type="ECO:0000313" key="13">
    <source>
        <dbReference type="Proteomes" id="UP000269198"/>
    </source>
</evidence>
<dbReference type="EMBL" id="RJMB01000017">
    <property type="protein sequence ID" value="RNL83379.1"/>
    <property type="molecule type" value="Genomic_DNA"/>
</dbReference>
<proteinExistence type="predicted"/>
<dbReference type="GO" id="GO:0046983">
    <property type="term" value="F:protein dimerization activity"/>
    <property type="evidence" value="ECO:0007669"/>
    <property type="project" value="InterPro"/>
</dbReference>
<dbReference type="InterPro" id="IPR050482">
    <property type="entry name" value="Sensor_HK_TwoCompSys"/>
</dbReference>
<keyword evidence="4" id="KW-0808">Transferase</keyword>
<evidence type="ECO:0000256" key="9">
    <source>
        <dbReference type="SAM" id="Phobius"/>
    </source>
</evidence>
<protein>
    <recommendedName>
        <fullName evidence="2">histidine kinase</fullName>
        <ecNumber evidence="2">2.7.13.3</ecNumber>
    </recommendedName>
</protein>
<accession>A0A3N0E6I9</accession>
<feature type="domain" description="Signal transduction histidine kinase subgroup 3 dimerisation and phosphoacceptor" evidence="10">
    <location>
        <begin position="255"/>
        <end position="321"/>
    </location>
</feature>
<keyword evidence="9" id="KW-0812">Transmembrane</keyword>
<dbReference type="InterPro" id="IPR025828">
    <property type="entry name" value="Put_sensor_dom"/>
</dbReference>
<evidence type="ECO:0000256" key="3">
    <source>
        <dbReference type="ARBA" id="ARBA00022553"/>
    </source>
</evidence>
<feature type="domain" description="Putative sensor" evidence="11">
    <location>
        <begin position="89"/>
        <end position="227"/>
    </location>
</feature>
<dbReference type="CDD" id="cd16917">
    <property type="entry name" value="HATPase_UhpB-NarQ-NarX-like"/>
    <property type="match status" value="1"/>
</dbReference>
<dbReference type="InterPro" id="IPR011712">
    <property type="entry name" value="Sig_transdc_His_kin_sub3_dim/P"/>
</dbReference>